<feature type="region of interest" description="Disordered" evidence="1">
    <location>
        <begin position="54"/>
        <end position="120"/>
    </location>
</feature>
<accession>A0A7I8IDV8</accession>
<dbReference type="EMBL" id="LR746265">
    <property type="protein sequence ID" value="CAA7391438.1"/>
    <property type="molecule type" value="Genomic_DNA"/>
</dbReference>
<evidence type="ECO:0000256" key="1">
    <source>
        <dbReference type="SAM" id="MobiDB-lite"/>
    </source>
</evidence>
<dbReference type="EMBL" id="LR743589">
    <property type="protein sequence ID" value="CAA2616325.1"/>
    <property type="molecule type" value="Genomic_DNA"/>
</dbReference>
<sequence>MANHDVTTLAEALATAGRQGPQRGVPSGGSAGLSRNNRFSDMELVAAQQLVMLSESSSEETALPGASGFSTAAAASSSSSTSLPSVSNALQAPVETTAAGEDEDGEEMSTGPSTRRRRYRSIRIIYEITSPIAGDGKWRNVAQRRKPNRA</sequence>
<dbReference type="PANTHER" id="PTHR35167">
    <property type="entry name" value="OS05G0216466 PROTEIN"/>
    <property type="match status" value="1"/>
</dbReference>
<dbReference type="AlphaFoldDB" id="A0A7I8IDV8"/>
<evidence type="ECO:0000313" key="2">
    <source>
        <dbReference type="EMBL" id="CAA2616325.1"/>
    </source>
</evidence>
<gene>
    <name evidence="2" type="ORF">SI7747_02002547</name>
    <name evidence="3" type="ORF">SI8410_02002735</name>
</gene>
<evidence type="ECO:0000313" key="4">
    <source>
        <dbReference type="Proteomes" id="UP000663760"/>
    </source>
</evidence>
<keyword evidence="4" id="KW-1185">Reference proteome</keyword>
<organism evidence="2">
    <name type="scientific">Spirodela intermedia</name>
    <name type="common">Intermediate duckweed</name>
    <dbReference type="NCBI Taxonomy" id="51605"/>
    <lineage>
        <taxon>Eukaryota</taxon>
        <taxon>Viridiplantae</taxon>
        <taxon>Streptophyta</taxon>
        <taxon>Embryophyta</taxon>
        <taxon>Tracheophyta</taxon>
        <taxon>Spermatophyta</taxon>
        <taxon>Magnoliopsida</taxon>
        <taxon>Liliopsida</taxon>
        <taxon>Araceae</taxon>
        <taxon>Lemnoideae</taxon>
        <taxon>Spirodela</taxon>
    </lineage>
</organism>
<reference evidence="2" key="1">
    <citation type="submission" date="2019-12" db="EMBL/GenBank/DDBJ databases">
        <authorList>
            <person name="Scholz U."/>
            <person name="Mascher M."/>
            <person name="Fiebig A."/>
        </authorList>
    </citation>
    <scope>NUCLEOTIDE SEQUENCE</scope>
</reference>
<proteinExistence type="predicted"/>
<dbReference type="PANTHER" id="PTHR35167:SF3">
    <property type="entry name" value="OS05G0216466 PROTEIN"/>
    <property type="match status" value="1"/>
</dbReference>
<protein>
    <submittedName>
        <fullName evidence="2">Uncharacterized protein</fullName>
    </submittedName>
</protein>
<feature type="compositionally biased region" description="Low complexity" evidence="1">
    <location>
        <begin position="66"/>
        <end position="89"/>
    </location>
</feature>
<dbReference type="Proteomes" id="UP000663760">
    <property type="component" value="Chromosome 2"/>
</dbReference>
<feature type="region of interest" description="Disordered" evidence="1">
    <location>
        <begin position="1"/>
        <end position="36"/>
    </location>
</feature>
<name>A0A7I8IDV8_SPIIN</name>
<evidence type="ECO:0000313" key="3">
    <source>
        <dbReference type="EMBL" id="CAA7391438.1"/>
    </source>
</evidence>